<accession>A0A8B6WU81</accession>
<keyword evidence="4" id="KW-0633">Potassium transport</keyword>
<keyword evidence="3" id="KW-1003">Cell membrane</keyword>
<evidence type="ECO:0000256" key="2">
    <source>
        <dbReference type="ARBA" id="ARBA00022448"/>
    </source>
</evidence>
<reference evidence="13" key="1">
    <citation type="submission" date="2017-02" db="EMBL/GenBank/DDBJ databases">
        <title>Delineation of Paenibacillus larvae strains originating from foulbrood outbreaks.</title>
        <authorList>
            <person name="Beims H."/>
            <person name="Bunk B."/>
            <person name="Sproeer C."/>
            <person name="Mohr K.I."/>
            <person name="Pradella S."/>
            <person name="Guenther G."/>
            <person name="Rohde M."/>
            <person name="von der Ohe W."/>
            <person name="Steinert M."/>
        </authorList>
    </citation>
    <scope>NUCLEOTIDE SEQUENCE [LARGE SCALE GENOMIC DNA]</scope>
    <source>
        <strain evidence="13">Eric_III</strain>
    </source>
</reference>
<accession>A0A2L1UGQ9</accession>
<evidence type="ECO:0000313" key="13">
    <source>
        <dbReference type="Proteomes" id="UP000239833"/>
    </source>
</evidence>
<reference evidence="11 14" key="2">
    <citation type="journal article" date="2020" name="Int. J. Med. Microbiol.">
        <title>Discovery of Paenibacillus larvae ERIC V: Phenotypic and genomic comparison to genotypes ERIC I-IV reveal different inventories of virulence factors which correlate with epidemiological prevalences of American Foulbrood.</title>
        <authorList>
            <person name="Beims H."/>
            <person name="Bunk B."/>
            <person name="Erler S."/>
            <person name="Mohr K.I."/>
            <person name="Sproer C."/>
            <person name="Pradella S."/>
            <person name="Gunther G."/>
            <person name="Rohde M."/>
            <person name="von der Ohe W."/>
            <person name="Steinert M."/>
        </authorList>
    </citation>
    <scope>NUCLEOTIDE SEQUENCE</scope>
    <source>
        <strain evidence="11">Eric_III</strain>
        <strain evidence="12">Eric_V</strain>
    </source>
</reference>
<sequence>MRLRFKRAYLSPQQFLVVGFALIITIGTILLALPDASAKGISIGFLNALFTAASATCVTGLVVLDTGTHFSTFGQVVILMLFQLGGIGFMTTTTWIATVLRKKVTLRERLILKESMNQNKVEGIVRLIRKVVMYSVCIELTAALLFAFRWSLEMPFSKALYYGFFHAISFFNNAGFDLFGEFQSLTPYVNDVFMNVLSVFLILLGGIGFIVMSDLIEYPKTRRLSLHSKVVLATSGILLFLGTVVILICEFTNSRTLGSLDGGNRILASFFQSASLRSSGTSTLDITEMRQATQFFMVVMMFIGAAPGSTGGGIKVTTFAILVVSVITMLRGKEDVVLFRHRLSKNQIYKAITVTLISLMLIVASTMILSTTEGKDFLVILFEVVSAFGTVGFSMGLSQDLSLFGKILFVVLMFAGRLGPVTLAYAIQSKKRKDLYRYPEGKIIIG</sequence>
<evidence type="ECO:0000313" key="12">
    <source>
        <dbReference type="EMBL" id="QHZ52797.1"/>
    </source>
</evidence>
<evidence type="ECO:0000313" key="11">
    <source>
        <dbReference type="EMBL" id="AVF27385.1"/>
    </source>
</evidence>
<evidence type="ECO:0000256" key="3">
    <source>
        <dbReference type="ARBA" id="ARBA00022475"/>
    </source>
</evidence>
<dbReference type="GO" id="GO:0005886">
    <property type="term" value="C:plasma membrane"/>
    <property type="evidence" value="ECO:0007669"/>
    <property type="project" value="UniProtKB-SubCell"/>
</dbReference>
<dbReference type="EMBL" id="CP019717">
    <property type="protein sequence ID" value="QHZ52797.1"/>
    <property type="molecule type" value="Genomic_DNA"/>
</dbReference>
<evidence type="ECO:0000313" key="14">
    <source>
        <dbReference type="Proteomes" id="UP000464330"/>
    </source>
</evidence>
<feature type="transmembrane region" description="Helical" evidence="10">
    <location>
        <begin position="348"/>
        <end position="370"/>
    </location>
</feature>
<dbReference type="EMBL" id="CP019655">
    <property type="protein sequence ID" value="AVF27385.1"/>
    <property type="molecule type" value="Genomic_DNA"/>
</dbReference>
<feature type="transmembrane region" description="Helical" evidence="10">
    <location>
        <begin position="231"/>
        <end position="249"/>
    </location>
</feature>
<dbReference type="PANTHER" id="PTHR32024">
    <property type="entry name" value="TRK SYSTEM POTASSIUM UPTAKE PROTEIN TRKG-RELATED"/>
    <property type="match status" value="1"/>
</dbReference>
<keyword evidence="7 10" id="KW-1133">Transmembrane helix</keyword>
<name>A0A2L1UGQ9_9BACL</name>
<dbReference type="Proteomes" id="UP000239833">
    <property type="component" value="Chromosome"/>
</dbReference>
<dbReference type="PANTHER" id="PTHR32024:SF1">
    <property type="entry name" value="KTR SYSTEM POTASSIUM UPTAKE PROTEIN B"/>
    <property type="match status" value="1"/>
</dbReference>
<evidence type="ECO:0000256" key="6">
    <source>
        <dbReference type="ARBA" id="ARBA00022958"/>
    </source>
</evidence>
<keyword evidence="9 10" id="KW-0472">Membrane</keyword>
<evidence type="ECO:0000256" key="4">
    <source>
        <dbReference type="ARBA" id="ARBA00022538"/>
    </source>
</evidence>
<protein>
    <submittedName>
        <fullName evidence="11">Ktr system potassium uptake protein B</fullName>
    </submittedName>
</protein>
<dbReference type="InterPro" id="IPR003445">
    <property type="entry name" value="Cat_transpt"/>
</dbReference>
<evidence type="ECO:0000256" key="5">
    <source>
        <dbReference type="ARBA" id="ARBA00022692"/>
    </source>
</evidence>
<keyword evidence="5 10" id="KW-0812">Transmembrane</keyword>
<dbReference type="GO" id="GO:0015379">
    <property type="term" value="F:potassium:chloride symporter activity"/>
    <property type="evidence" value="ECO:0007669"/>
    <property type="project" value="InterPro"/>
</dbReference>
<feature type="transmembrane region" description="Helical" evidence="10">
    <location>
        <begin position="131"/>
        <end position="148"/>
    </location>
</feature>
<keyword evidence="8" id="KW-0406">Ion transport</keyword>
<gene>
    <name evidence="11" type="primary">ktrB1</name>
    <name evidence="11" type="ORF">ERICIII_03267</name>
    <name evidence="12" type="ORF">ERICV_03699</name>
</gene>
<feature type="transmembrane region" description="Helical" evidence="10">
    <location>
        <begin position="15"/>
        <end position="33"/>
    </location>
</feature>
<dbReference type="Proteomes" id="UP000464330">
    <property type="component" value="Chromosome"/>
</dbReference>
<dbReference type="RefSeq" id="WP_023483854.1">
    <property type="nucleotide sequence ID" value="NZ_CP019651.1"/>
</dbReference>
<dbReference type="NCBIfam" id="TIGR00933">
    <property type="entry name" value="2a38"/>
    <property type="match status" value="1"/>
</dbReference>
<evidence type="ECO:0000256" key="9">
    <source>
        <dbReference type="ARBA" id="ARBA00023136"/>
    </source>
</evidence>
<evidence type="ECO:0000256" key="8">
    <source>
        <dbReference type="ARBA" id="ARBA00023065"/>
    </source>
</evidence>
<dbReference type="Pfam" id="PF02386">
    <property type="entry name" value="TrkH"/>
    <property type="match status" value="1"/>
</dbReference>
<accession>A0A6C0QWF0</accession>
<feature type="transmembrane region" description="Helical" evidence="10">
    <location>
        <begin position="192"/>
        <end position="211"/>
    </location>
</feature>
<evidence type="ECO:0000256" key="7">
    <source>
        <dbReference type="ARBA" id="ARBA00022989"/>
    </source>
</evidence>
<comment type="subcellular location">
    <subcellularLocation>
        <location evidence="1">Cell membrane</location>
        <topology evidence="1">Multi-pass membrane protein</topology>
    </subcellularLocation>
</comment>
<dbReference type="InterPro" id="IPR004772">
    <property type="entry name" value="TrkH"/>
</dbReference>
<dbReference type="STRING" id="147375.BXP28_09210"/>
<proteinExistence type="predicted"/>
<keyword evidence="2" id="KW-0813">Transport</keyword>
<evidence type="ECO:0000256" key="1">
    <source>
        <dbReference type="ARBA" id="ARBA00004651"/>
    </source>
</evidence>
<dbReference type="GeneID" id="64219802"/>
<feature type="transmembrane region" description="Helical" evidence="10">
    <location>
        <begin position="45"/>
        <end position="64"/>
    </location>
</feature>
<feature type="transmembrane region" description="Helical" evidence="10">
    <location>
        <begin position="377"/>
        <end position="397"/>
    </location>
</feature>
<evidence type="ECO:0000256" key="10">
    <source>
        <dbReference type="SAM" id="Phobius"/>
    </source>
</evidence>
<feature type="transmembrane region" description="Helical" evidence="10">
    <location>
        <begin position="160"/>
        <end position="180"/>
    </location>
</feature>
<dbReference type="AlphaFoldDB" id="A0A2L1UGQ9"/>
<organism evidence="11 13">
    <name type="scientific">Paenibacillus larvae subsp. larvae</name>
    <dbReference type="NCBI Taxonomy" id="147375"/>
    <lineage>
        <taxon>Bacteria</taxon>
        <taxon>Bacillati</taxon>
        <taxon>Bacillota</taxon>
        <taxon>Bacilli</taxon>
        <taxon>Bacillales</taxon>
        <taxon>Paenibacillaceae</taxon>
        <taxon>Paenibacillus</taxon>
    </lineage>
</organism>
<feature type="transmembrane region" description="Helical" evidence="10">
    <location>
        <begin position="76"/>
        <end position="100"/>
    </location>
</feature>
<keyword evidence="6" id="KW-0630">Potassium</keyword>
<feature type="transmembrane region" description="Helical" evidence="10">
    <location>
        <begin position="403"/>
        <end position="427"/>
    </location>
</feature>
<feature type="transmembrane region" description="Helical" evidence="10">
    <location>
        <begin position="295"/>
        <end position="328"/>
    </location>
</feature>